<reference evidence="4" key="2">
    <citation type="submission" date="2014-04" db="EMBL/GenBank/DDBJ databases">
        <authorList>
            <person name="Urmite Genomes U."/>
        </authorList>
    </citation>
    <scope>NUCLEOTIDE SEQUENCE</scope>
    <source>
        <strain evidence="4">DSM 44626</strain>
    </source>
</reference>
<gene>
    <name evidence="4" type="ORF">BN973_01907</name>
</gene>
<comment type="similarity">
    <text evidence="1">Belongs to the mycobacterial PPE family.</text>
</comment>
<reference evidence="4" key="1">
    <citation type="journal article" date="2014" name="Genome Announc.">
        <title>Draft Genome Sequence of Mycobacterium triplex DSM 44626.</title>
        <authorList>
            <person name="Sassi M."/>
            <person name="Croce O."/>
            <person name="Robert C."/>
            <person name="Raoult D."/>
            <person name="Drancourt M."/>
        </authorList>
    </citation>
    <scope>NUCLEOTIDE SEQUENCE [LARGE SCALE GENOMIC DNA]</scope>
    <source>
        <strain evidence="4">DSM 44626</strain>
    </source>
</reference>
<evidence type="ECO:0000259" key="2">
    <source>
        <dbReference type="Pfam" id="PF00823"/>
    </source>
</evidence>
<dbReference type="STRING" id="47839.BN973_01907"/>
<dbReference type="InterPro" id="IPR000030">
    <property type="entry name" value="PPE_dom"/>
</dbReference>
<dbReference type="Pfam" id="PF00823">
    <property type="entry name" value="PPE"/>
    <property type="match status" value="1"/>
</dbReference>
<dbReference type="Proteomes" id="UP000028880">
    <property type="component" value="Unassembled WGS sequence"/>
</dbReference>
<feature type="domain" description="PPE" evidence="2">
    <location>
        <begin position="3"/>
        <end position="166"/>
    </location>
</feature>
<dbReference type="InterPro" id="IPR038332">
    <property type="entry name" value="PPE_sf"/>
</dbReference>
<dbReference type="PANTHER" id="PTHR46766">
    <property type="entry name" value="GLUTAMINE-RICH PROTEIN 2"/>
    <property type="match status" value="1"/>
</dbReference>
<dbReference type="AlphaFoldDB" id="A0A024JWE2"/>
<protein>
    <submittedName>
        <fullName evidence="4">PPE family protein</fullName>
    </submittedName>
</protein>
<dbReference type="eggNOG" id="COG5651">
    <property type="taxonomic scope" value="Bacteria"/>
</dbReference>
<evidence type="ECO:0000313" key="4">
    <source>
        <dbReference type="EMBL" id="CDO87553.1"/>
    </source>
</evidence>
<feature type="domain" description="PPE family C-terminal" evidence="3">
    <location>
        <begin position="286"/>
        <end position="363"/>
    </location>
</feature>
<dbReference type="EMBL" id="HG964446">
    <property type="protein sequence ID" value="CDO87553.1"/>
    <property type="molecule type" value="Genomic_DNA"/>
</dbReference>
<name>A0A024JWE2_9MYCO</name>
<accession>A0A024JWE2</accession>
<sequence>MVDFVLLPPEINSARMYSGPGASPLLAAAGSWDALSAELHNTAESYGAVLSGLTRLHWRGPAAQSMSTTAARYATWLTCTAEQAMQTARQARAAAAAYELAYAMTVPPAAVTANRVQLAALVATNFFGQNTAAIAATEAQYAEYWAQDATAMYGYAASSAATTRLTPFNSPRPTTNQDAASAQDAAVARAVNSTASNLLAQNTSGAGAPTNSTSAPADFDFTDGALALFASTDNMASLESFPQDIIGACRSAGLLPGSRALPAVSAPLPALATATPNVGRGLGAVSATLGGAGSIGSMSVPAGWAGPATGPAAVLPSPGSPTLVATGELVNSGYGLPGVPGMRPPYRATLLVPRYGVRVRVLPPAPATW</sequence>
<dbReference type="Gene3D" id="1.20.1260.20">
    <property type="entry name" value="PPE superfamily"/>
    <property type="match status" value="1"/>
</dbReference>
<dbReference type="GO" id="GO:0052572">
    <property type="term" value="P:response to host immune response"/>
    <property type="evidence" value="ECO:0007669"/>
    <property type="project" value="TreeGrafter"/>
</dbReference>
<dbReference type="FunFam" id="1.20.1260.20:FF:000001">
    <property type="entry name" value="PPE family protein PPE41"/>
    <property type="match status" value="1"/>
</dbReference>
<dbReference type="PANTHER" id="PTHR46766:SF1">
    <property type="entry name" value="GLUTAMINE-RICH PROTEIN 2"/>
    <property type="match status" value="1"/>
</dbReference>
<proteinExistence type="inferred from homology"/>
<dbReference type="HOGENOM" id="CLU_000243_0_0_11"/>
<organism evidence="4">
    <name type="scientific">Mycobacterium triplex</name>
    <dbReference type="NCBI Taxonomy" id="47839"/>
    <lineage>
        <taxon>Bacteria</taxon>
        <taxon>Bacillati</taxon>
        <taxon>Actinomycetota</taxon>
        <taxon>Actinomycetes</taxon>
        <taxon>Mycobacteriales</taxon>
        <taxon>Mycobacteriaceae</taxon>
        <taxon>Mycobacterium</taxon>
        <taxon>Mycobacterium simiae complex</taxon>
    </lineage>
</organism>
<dbReference type="Pfam" id="PF12484">
    <property type="entry name" value="PPE-SVP"/>
    <property type="match status" value="1"/>
</dbReference>
<dbReference type="InterPro" id="IPR022171">
    <property type="entry name" value="PPE_C"/>
</dbReference>
<dbReference type="SUPFAM" id="SSF140459">
    <property type="entry name" value="PE/PPE dimer-like"/>
    <property type="match status" value="1"/>
</dbReference>
<evidence type="ECO:0000259" key="3">
    <source>
        <dbReference type="Pfam" id="PF12484"/>
    </source>
</evidence>
<evidence type="ECO:0000256" key="1">
    <source>
        <dbReference type="ARBA" id="ARBA00010652"/>
    </source>
</evidence>